<dbReference type="RefSeq" id="WP_139695022.1">
    <property type="nucleotide sequence ID" value="NZ_CP074074.1"/>
</dbReference>
<proteinExistence type="predicted"/>
<dbReference type="Proteomes" id="UP000308713">
    <property type="component" value="Unassembled WGS sequence"/>
</dbReference>
<gene>
    <name evidence="4" type="ORF">FGF67_03145</name>
</gene>
<dbReference type="SUPFAM" id="SSF49899">
    <property type="entry name" value="Concanavalin A-like lectins/glucanases"/>
    <property type="match status" value="1"/>
</dbReference>
<dbReference type="EMBL" id="VDCS01000003">
    <property type="protein sequence ID" value="TNJ46008.1"/>
    <property type="molecule type" value="Genomic_DNA"/>
</dbReference>
<protein>
    <recommendedName>
        <fullName evidence="3">LamG-like jellyroll fold domain-containing protein</fullName>
    </recommendedName>
</protein>
<comment type="caution">
    <text evidence="4">The sequence shown here is derived from an EMBL/GenBank/DDBJ whole genome shotgun (WGS) entry which is preliminary data.</text>
</comment>
<evidence type="ECO:0000259" key="3">
    <source>
        <dbReference type="SMART" id="SM00560"/>
    </source>
</evidence>
<name>A0A5C4SP00_9FLAO</name>
<dbReference type="InterPro" id="IPR006558">
    <property type="entry name" value="LamG-like"/>
</dbReference>
<feature type="domain" description="LamG-like jellyroll fold" evidence="3">
    <location>
        <begin position="285"/>
        <end position="422"/>
    </location>
</feature>
<evidence type="ECO:0000256" key="1">
    <source>
        <dbReference type="ARBA" id="ARBA00022729"/>
    </source>
</evidence>
<evidence type="ECO:0000256" key="2">
    <source>
        <dbReference type="ARBA" id="ARBA00023157"/>
    </source>
</evidence>
<dbReference type="SMART" id="SM00560">
    <property type="entry name" value="LamGL"/>
    <property type="match status" value="1"/>
</dbReference>
<keyword evidence="1" id="KW-0732">Signal</keyword>
<accession>A0A5C4SP00</accession>
<dbReference type="PROSITE" id="PS51257">
    <property type="entry name" value="PROKAR_LIPOPROTEIN"/>
    <property type="match status" value="1"/>
</dbReference>
<dbReference type="Pfam" id="PF13385">
    <property type="entry name" value="Laminin_G_3"/>
    <property type="match status" value="1"/>
</dbReference>
<dbReference type="AlphaFoldDB" id="A0A5C4SP00"/>
<dbReference type="GO" id="GO:0004553">
    <property type="term" value="F:hydrolase activity, hydrolyzing O-glycosyl compounds"/>
    <property type="evidence" value="ECO:0007669"/>
    <property type="project" value="UniProtKB-ARBA"/>
</dbReference>
<dbReference type="OrthoDB" id="1391570at2"/>
<keyword evidence="2" id="KW-1015">Disulfide bond</keyword>
<dbReference type="InterPro" id="IPR013320">
    <property type="entry name" value="ConA-like_dom_sf"/>
</dbReference>
<sequence>MKKLIYFLFACTLFMTSCDKDDDIGKLDYTALDAIVTEAKATADESKEGDGNGDLIIGSTATLNEAIAKYEAYKTTAINQGTVDHAVNLLTVALKAYINNTVAVDYSQLTETIATAQVALTGAVEGTQIGDYIAGSKDILQNAIDIAQAILDNDSASQNDVNKADSDLNKAISIFEASIVGDADFTELNNAIASAQALLDSAVEGTNNGEYAVGSKAVLQDAIDTAQTAANNQAANQADIDQALDVLNQAIANFEAGKVVPPSYLNFDGNDYIKVNGFKAVPGGGARTCEAWIRTTSETKNIIIMSWGENVTNQKWDVRLHNANKALRVEYNGGGIVGSTKLNDGNWHHIAVVVPSDGAALTSVLLYVDGALETNTAASGDAPINSSSTNDFEIGRSAAQPDRYWEGDITDVRVWNKARSESEIASSKDARLNGNEAGLIGYFKLDEGTGTSVIDSSTNGNTGTLGGDLGADAAPLWVEVTPGFPFN</sequence>
<evidence type="ECO:0000313" key="4">
    <source>
        <dbReference type="EMBL" id="TNJ46008.1"/>
    </source>
</evidence>
<dbReference type="Gene3D" id="2.60.120.200">
    <property type="match status" value="1"/>
</dbReference>
<organism evidence="4 5">
    <name type="scientific">Allotamlana fucoidanivorans</name>
    <dbReference type="NCBI Taxonomy" id="2583814"/>
    <lineage>
        <taxon>Bacteria</taxon>
        <taxon>Pseudomonadati</taxon>
        <taxon>Bacteroidota</taxon>
        <taxon>Flavobacteriia</taxon>
        <taxon>Flavobacteriales</taxon>
        <taxon>Flavobacteriaceae</taxon>
        <taxon>Allotamlana</taxon>
    </lineage>
</organism>
<dbReference type="Gene3D" id="1.20.1270.90">
    <property type="entry name" value="AF1782-like"/>
    <property type="match status" value="2"/>
</dbReference>
<reference evidence="4 5" key="1">
    <citation type="submission" date="2019-05" db="EMBL/GenBank/DDBJ databases">
        <title>Tamlana fucoidanivorans sp. nov., isolated from the surface of algae collected from Fujian province in China.</title>
        <authorList>
            <person name="Li J."/>
        </authorList>
    </citation>
    <scope>NUCLEOTIDE SEQUENCE [LARGE SCALE GENOMIC DNA]</scope>
    <source>
        <strain evidence="4 5">CW2-9</strain>
    </source>
</reference>
<dbReference type="Pfam" id="PF07554">
    <property type="entry name" value="FIVAR"/>
    <property type="match status" value="2"/>
</dbReference>
<dbReference type="GO" id="GO:0005975">
    <property type="term" value="P:carbohydrate metabolic process"/>
    <property type="evidence" value="ECO:0007669"/>
    <property type="project" value="UniProtKB-ARBA"/>
</dbReference>
<keyword evidence="5" id="KW-1185">Reference proteome</keyword>
<evidence type="ECO:0000313" key="5">
    <source>
        <dbReference type="Proteomes" id="UP000308713"/>
    </source>
</evidence>